<name>A0ABW4WC49_9HYPH</name>
<organism evidence="1 2">
    <name type="scientific">Mesorhizobium calcicola</name>
    <dbReference type="NCBI Taxonomy" id="1300310"/>
    <lineage>
        <taxon>Bacteria</taxon>
        <taxon>Pseudomonadati</taxon>
        <taxon>Pseudomonadota</taxon>
        <taxon>Alphaproteobacteria</taxon>
        <taxon>Hyphomicrobiales</taxon>
        <taxon>Phyllobacteriaceae</taxon>
        <taxon>Mesorhizobium</taxon>
    </lineage>
</organism>
<reference evidence="2" key="1">
    <citation type="journal article" date="2019" name="Int. J. Syst. Evol. Microbiol.">
        <title>The Global Catalogue of Microorganisms (GCM) 10K type strain sequencing project: providing services to taxonomists for standard genome sequencing and annotation.</title>
        <authorList>
            <consortium name="The Broad Institute Genomics Platform"/>
            <consortium name="The Broad Institute Genome Sequencing Center for Infectious Disease"/>
            <person name="Wu L."/>
            <person name="Ma J."/>
        </authorList>
    </citation>
    <scope>NUCLEOTIDE SEQUENCE [LARGE SCALE GENOMIC DNA]</scope>
    <source>
        <strain evidence="2">CGMCC 1.16226</strain>
    </source>
</reference>
<accession>A0ABW4WC49</accession>
<sequence>MTVASVADEPEIGLTNWALVQHNGVGYRLVGAHEDTSVGRITSPIVAFNFETMTATTESGRRYILRGDSNPAAAHYIRGYLLRHGISVREVALADLDELVLLPTGIDVTLPRMQ</sequence>
<evidence type="ECO:0000313" key="2">
    <source>
        <dbReference type="Proteomes" id="UP001597349"/>
    </source>
</evidence>
<dbReference type="EMBL" id="JBHUGY010000021">
    <property type="protein sequence ID" value="MFD2054206.1"/>
    <property type="molecule type" value="Genomic_DNA"/>
</dbReference>
<evidence type="ECO:0000313" key="1">
    <source>
        <dbReference type="EMBL" id="MFD2054206.1"/>
    </source>
</evidence>
<dbReference type="RefSeq" id="WP_379019568.1">
    <property type="nucleotide sequence ID" value="NZ_JBHUGY010000021.1"/>
</dbReference>
<gene>
    <name evidence="1" type="ORF">ACFSQT_14215</name>
</gene>
<keyword evidence="2" id="KW-1185">Reference proteome</keyword>
<proteinExistence type="predicted"/>
<protein>
    <submittedName>
        <fullName evidence="1">Uncharacterized protein</fullName>
    </submittedName>
</protein>
<comment type="caution">
    <text evidence="1">The sequence shown here is derived from an EMBL/GenBank/DDBJ whole genome shotgun (WGS) entry which is preliminary data.</text>
</comment>
<dbReference type="Proteomes" id="UP001597349">
    <property type="component" value="Unassembled WGS sequence"/>
</dbReference>